<comment type="caution">
    <text evidence="2">The sequence shown here is derived from an EMBL/GenBank/DDBJ whole genome shotgun (WGS) entry which is preliminary data.</text>
</comment>
<accession>A0A2T7AR57</accession>
<dbReference type="Proteomes" id="UP000469927">
    <property type="component" value="Unassembled WGS sequence"/>
</dbReference>
<gene>
    <name evidence="2" type="ORF">AUN14_14515</name>
    <name evidence="1" type="ORF">FZI19_12825</name>
</gene>
<evidence type="ECO:0000313" key="1">
    <source>
        <dbReference type="EMBL" id="KAB0877185.1"/>
    </source>
</evidence>
<dbReference type="AlphaFoldDB" id="A0A2T7AR57"/>
<evidence type="ECO:0000313" key="2">
    <source>
        <dbReference type="EMBL" id="PUX12453.1"/>
    </source>
</evidence>
<dbReference type="EMBL" id="WAGD01000037">
    <property type="protein sequence ID" value="KAB0877185.1"/>
    <property type="molecule type" value="Genomic_DNA"/>
</dbReference>
<evidence type="ECO:0000313" key="3">
    <source>
        <dbReference type="Proteomes" id="UP000244378"/>
    </source>
</evidence>
<proteinExistence type="predicted"/>
<dbReference type="EMBL" id="MSAE01000028">
    <property type="protein sequence ID" value="PUX12453.1"/>
    <property type="molecule type" value="Genomic_DNA"/>
</dbReference>
<name>A0A2T7AR57_9ENTR</name>
<dbReference type="OrthoDB" id="7062212at2"/>
<dbReference type="RefSeq" id="WP_075193542.1">
    <property type="nucleotide sequence ID" value="NZ_JADKNN010000060.1"/>
</dbReference>
<dbReference type="Proteomes" id="UP000244378">
    <property type="component" value="Unassembled WGS sequence"/>
</dbReference>
<protein>
    <submittedName>
        <fullName evidence="2">DUF4435 domain-containing protein</fullName>
    </submittedName>
</protein>
<reference evidence="1 4" key="2">
    <citation type="submission" date="2019-08" db="EMBL/GenBank/DDBJ databases">
        <title>Prevalence, distribution, and phylogeny of type two toxin-antitoxin genes possessed by Cronobacter species where C. sakazakii homologs follow sequence type lineages.</title>
        <authorList>
            <person name="Finkelstein S."/>
            <person name="Negrete F."/>
            <person name="Jang H."/>
            <person name="Gopinath G.R."/>
            <person name="Tall B.D."/>
        </authorList>
    </citation>
    <scope>NUCLEOTIDE SEQUENCE [LARGE SCALE GENOMIC DNA]</scope>
    <source>
        <strain evidence="1 4">MOD1_GK1257</strain>
    </source>
</reference>
<keyword evidence="4" id="KW-1185">Reference proteome</keyword>
<reference evidence="2 3" key="1">
    <citation type="submission" date="2016-12" db="EMBL/GenBank/DDBJ databases">
        <title>Analysis of the Molecular Diversity Among Cronobacter Species Isolated from Filth Flies Using a Pan Genomic DNA Microarray.</title>
        <authorList>
            <person name="Pava-Ripoll M."/>
            <person name="Tall B."/>
            <person name="Farber J."/>
            <person name="Fanning S."/>
            <person name="Lehner A."/>
            <person name="Stephan R."/>
            <person name="Pagotto F."/>
            <person name="Iverson C."/>
            <person name="Ziobro G."/>
            <person name="Miller A."/>
            <person name="Pearson R."/>
            <person name="Yan Q."/>
            <person name="Kim M."/>
            <person name="Jeong S."/>
            <person name="Park J."/>
            <person name="Jun S."/>
            <person name="Choi H."/>
            <person name="Chung T."/>
            <person name="Yoo Y."/>
            <person name="Park E."/>
            <person name="Hwang S."/>
            <person name="Lee B."/>
            <person name="Sathyamoorthy V."/>
            <person name="Carter L."/>
            <person name="Mammel M."/>
            <person name="Jackson S."/>
            <person name="Kothary M."/>
            <person name="Patel I."/>
            <person name="Grim C."/>
            <person name="Gopinath G."/>
            <person name="Gangiredla J."/>
            <person name="Chase H."/>
        </authorList>
    </citation>
    <scope>NUCLEOTIDE SEQUENCE [LARGE SCALE GENOMIC DNA]</scope>
    <source>
        <strain evidence="2 3">MOD1-Md1s</strain>
    </source>
</reference>
<organism evidence="2 3">
    <name type="scientific">Cronobacter muytjensii</name>
    <dbReference type="NCBI Taxonomy" id="413501"/>
    <lineage>
        <taxon>Bacteria</taxon>
        <taxon>Pseudomonadati</taxon>
        <taxon>Pseudomonadota</taxon>
        <taxon>Gammaproteobacteria</taxon>
        <taxon>Enterobacterales</taxon>
        <taxon>Enterobacteriaceae</taxon>
        <taxon>Cronobacter</taxon>
    </lineage>
</organism>
<sequence>MKYEVGEILNQAIMTDTISLIVEGLDDVQIYEKIARDVGKDIAVFPIGCIEEYSFGCGHVELAMDEILLFPEGEKYHKDYILGVIDKDVRDYRNEIPKNPLLITLKYYSIESHFINKHVLFESILLNTKTPVSLITPELVSYIYDQVFSESEVLFLFSLEALRCAMIKNYEAIFQYGFSEGRIFSEADKRSILEKKEELYNFALELKLVNNVETLKCIVKGKWLLHYFCHKVSVIINALKESCGVSPQNQCVICAVQADHNSCLYRLKDGVTPKSFKNTIFGNINSPDLDYIKKRINEMV</sequence>
<evidence type="ECO:0000313" key="4">
    <source>
        <dbReference type="Proteomes" id="UP000469927"/>
    </source>
</evidence>